<keyword evidence="9 13" id="KW-0067">ATP-binding</keyword>
<dbReference type="Gene3D" id="1.10.287.130">
    <property type="match status" value="1"/>
</dbReference>
<proteinExistence type="predicted"/>
<reference evidence="13" key="2">
    <citation type="submission" date="2023-01" db="EMBL/GenBank/DDBJ databases">
        <title>Gilvimarinus xylanilyticus HB14 isolated from Caulerpa lentillifera aquaculture base in Hainan, China.</title>
        <authorList>
            <person name="Zhang Y.-J."/>
        </authorList>
    </citation>
    <scope>NUCLEOTIDE SEQUENCE</scope>
    <source>
        <strain evidence="13">HB14</strain>
    </source>
</reference>
<dbReference type="InterPro" id="IPR036890">
    <property type="entry name" value="HATPase_C_sf"/>
</dbReference>
<keyword evidence="8" id="KW-0418">Kinase</keyword>
<comment type="subcellular location">
    <subcellularLocation>
        <location evidence="2">Cell membrane</location>
        <topology evidence="2">Multi-pass membrane protein</topology>
    </subcellularLocation>
</comment>
<feature type="domain" description="HAMP" evidence="12">
    <location>
        <begin position="175"/>
        <end position="226"/>
    </location>
</feature>
<evidence type="ECO:0000256" key="1">
    <source>
        <dbReference type="ARBA" id="ARBA00000085"/>
    </source>
</evidence>
<dbReference type="InterPro" id="IPR005467">
    <property type="entry name" value="His_kinase_dom"/>
</dbReference>
<accession>A0A9X2HUI2</accession>
<evidence type="ECO:0000313" key="14">
    <source>
        <dbReference type="Proteomes" id="UP001139319"/>
    </source>
</evidence>
<dbReference type="RefSeq" id="WP_253966186.1">
    <property type="nucleotide sequence ID" value="NZ_JAMFTH010000001.1"/>
</dbReference>
<dbReference type="Gene3D" id="3.30.565.10">
    <property type="entry name" value="Histidine kinase-like ATPase, C-terminal domain"/>
    <property type="match status" value="1"/>
</dbReference>
<dbReference type="Pfam" id="PF00512">
    <property type="entry name" value="HisKA"/>
    <property type="match status" value="1"/>
</dbReference>
<dbReference type="AlphaFoldDB" id="A0A9X2HUI2"/>
<dbReference type="CDD" id="cd00082">
    <property type="entry name" value="HisKA"/>
    <property type="match status" value="1"/>
</dbReference>
<evidence type="ECO:0000313" key="13">
    <source>
        <dbReference type="EMBL" id="MCP8897889.1"/>
    </source>
</evidence>
<keyword evidence="10" id="KW-0472">Membrane</keyword>
<comment type="catalytic activity">
    <reaction evidence="1">
        <text>ATP + protein L-histidine = ADP + protein N-phospho-L-histidine.</text>
        <dbReference type="EC" id="2.7.13.3"/>
    </reaction>
</comment>
<dbReference type="Proteomes" id="UP001139319">
    <property type="component" value="Unassembled WGS sequence"/>
</dbReference>
<evidence type="ECO:0000256" key="7">
    <source>
        <dbReference type="ARBA" id="ARBA00022741"/>
    </source>
</evidence>
<evidence type="ECO:0000256" key="10">
    <source>
        <dbReference type="SAM" id="Phobius"/>
    </source>
</evidence>
<keyword evidence="14" id="KW-1185">Reference proteome</keyword>
<evidence type="ECO:0000256" key="6">
    <source>
        <dbReference type="ARBA" id="ARBA00022679"/>
    </source>
</evidence>
<comment type="caution">
    <text evidence="13">The sequence shown here is derived from an EMBL/GenBank/DDBJ whole genome shotgun (WGS) entry which is preliminary data.</text>
</comment>
<evidence type="ECO:0000259" key="11">
    <source>
        <dbReference type="PROSITE" id="PS50109"/>
    </source>
</evidence>
<dbReference type="SMART" id="SM00387">
    <property type="entry name" value="HATPase_c"/>
    <property type="match status" value="1"/>
</dbReference>
<keyword evidence="10" id="KW-0812">Transmembrane</keyword>
<dbReference type="Pfam" id="PF00672">
    <property type="entry name" value="HAMP"/>
    <property type="match status" value="1"/>
</dbReference>
<evidence type="ECO:0000256" key="4">
    <source>
        <dbReference type="ARBA" id="ARBA00022475"/>
    </source>
</evidence>
<dbReference type="InterPro" id="IPR003594">
    <property type="entry name" value="HATPase_dom"/>
</dbReference>
<dbReference type="SUPFAM" id="SSF55874">
    <property type="entry name" value="ATPase domain of HSP90 chaperone/DNA topoisomerase II/histidine kinase"/>
    <property type="match status" value="1"/>
</dbReference>
<feature type="transmembrane region" description="Helical" evidence="10">
    <location>
        <begin position="157"/>
        <end position="177"/>
    </location>
</feature>
<keyword evidence="4" id="KW-1003">Cell membrane</keyword>
<keyword evidence="7" id="KW-0547">Nucleotide-binding</keyword>
<evidence type="ECO:0000256" key="3">
    <source>
        <dbReference type="ARBA" id="ARBA00012438"/>
    </source>
</evidence>
<dbReference type="InterPro" id="IPR050980">
    <property type="entry name" value="2C_sensor_his_kinase"/>
</dbReference>
<keyword evidence="5" id="KW-0597">Phosphoprotein</keyword>
<dbReference type="SMART" id="SM00388">
    <property type="entry name" value="HisKA"/>
    <property type="match status" value="1"/>
</dbReference>
<evidence type="ECO:0000256" key="9">
    <source>
        <dbReference type="ARBA" id="ARBA00022840"/>
    </source>
</evidence>
<dbReference type="SUPFAM" id="SSF47384">
    <property type="entry name" value="Homodimeric domain of signal transducing histidine kinase"/>
    <property type="match status" value="1"/>
</dbReference>
<dbReference type="InterPro" id="IPR003661">
    <property type="entry name" value="HisK_dim/P_dom"/>
</dbReference>
<dbReference type="PANTHER" id="PTHR44936:SF10">
    <property type="entry name" value="SENSOR PROTEIN RSTB"/>
    <property type="match status" value="1"/>
</dbReference>
<reference evidence="13" key="1">
    <citation type="submission" date="2022-05" db="EMBL/GenBank/DDBJ databases">
        <authorList>
            <person name="Sun H.-N."/>
        </authorList>
    </citation>
    <scope>NUCLEOTIDE SEQUENCE</scope>
    <source>
        <strain evidence="13">HB14</strain>
    </source>
</reference>
<protein>
    <recommendedName>
        <fullName evidence="3">histidine kinase</fullName>
        <ecNumber evidence="3">2.7.13.3</ecNumber>
    </recommendedName>
</protein>
<evidence type="ECO:0000259" key="12">
    <source>
        <dbReference type="PROSITE" id="PS50885"/>
    </source>
</evidence>
<dbReference type="EMBL" id="JAMFTH010000001">
    <property type="protein sequence ID" value="MCP8897889.1"/>
    <property type="molecule type" value="Genomic_DNA"/>
</dbReference>
<dbReference type="PROSITE" id="PS50885">
    <property type="entry name" value="HAMP"/>
    <property type="match status" value="1"/>
</dbReference>
<feature type="domain" description="Histidine kinase" evidence="11">
    <location>
        <begin position="234"/>
        <end position="439"/>
    </location>
</feature>
<sequence>MKLPALVTGFAGRLFLWFWLAFSVLVTANFYLGRYLDDHQQPRPLNQRELQQFNHLQRMLDKREYESIKRLKRSRATNELILLDPNDKRPFPDRRLYWRLRPLLETTQLSALELRPGHVALGPFDIETAEGSVAAIWLMPPRPVPVWKQILHDSPHWRLLFSMLLVLVLSLILARWLSRPVRQLSRATRRLGDGDLNARVAPGKGELGQLGQDFNEMADKLSRAMNNQQRLLADVSHELRSPLTRLKLAAGLLADQNSNSYTDRIEKECDTLEHLIEQLLTLARLEGSDSQEACEPMDVAQLIRSSVDDWHFQQPGKHINYHGPGTFEVAGKPRLFQRITDNLLANATRYGEHIDICLTSVDSHWKITLEDDGPGVPQEQLDKLFEPFFRGDSARPHGGNIGLGLAIVQAAAQAQNLSITVALGERGGLKFTLQPDQQKQ</sequence>
<dbReference type="PRINTS" id="PR00344">
    <property type="entry name" value="BCTRLSENSOR"/>
</dbReference>
<dbReference type="SMART" id="SM00304">
    <property type="entry name" value="HAMP"/>
    <property type="match status" value="1"/>
</dbReference>
<evidence type="ECO:0000256" key="2">
    <source>
        <dbReference type="ARBA" id="ARBA00004651"/>
    </source>
</evidence>
<evidence type="ECO:0000256" key="8">
    <source>
        <dbReference type="ARBA" id="ARBA00022777"/>
    </source>
</evidence>
<feature type="transmembrane region" description="Helical" evidence="10">
    <location>
        <begin position="14"/>
        <end position="33"/>
    </location>
</feature>
<dbReference type="EC" id="2.7.13.3" evidence="3"/>
<organism evidence="13 14">
    <name type="scientific">Gilvimarinus xylanilyticus</name>
    <dbReference type="NCBI Taxonomy" id="2944139"/>
    <lineage>
        <taxon>Bacteria</taxon>
        <taxon>Pseudomonadati</taxon>
        <taxon>Pseudomonadota</taxon>
        <taxon>Gammaproteobacteria</taxon>
        <taxon>Cellvibrionales</taxon>
        <taxon>Cellvibrionaceae</taxon>
        <taxon>Gilvimarinus</taxon>
    </lineage>
</organism>
<dbReference type="PANTHER" id="PTHR44936">
    <property type="entry name" value="SENSOR PROTEIN CREC"/>
    <property type="match status" value="1"/>
</dbReference>
<name>A0A9X2HUI2_9GAMM</name>
<dbReference type="CDD" id="cd06225">
    <property type="entry name" value="HAMP"/>
    <property type="match status" value="1"/>
</dbReference>
<evidence type="ECO:0000256" key="5">
    <source>
        <dbReference type="ARBA" id="ARBA00022553"/>
    </source>
</evidence>
<dbReference type="GO" id="GO:0005524">
    <property type="term" value="F:ATP binding"/>
    <property type="evidence" value="ECO:0007669"/>
    <property type="project" value="UniProtKB-KW"/>
</dbReference>
<dbReference type="PROSITE" id="PS50109">
    <property type="entry name" value="HIS_KIN"/>
    <property type="match status" value="1"/>
</dbReference>
<dbReference type="Pfam" id="PF02518">
    <property type="entry name" value="HATPase_c"/>
    <property type="match status" value="1"/>
</dbReference>
<dbReference type="GO" id="GO:0005886">
    <property type="term" value="C:plasma membrane"/>
    <property type="evidence" value="ECO:0007669"/>
    <property type="project" value="UniProtKB-SubCell"/>
</dbReference>
<dbReference type="InterPro" id="IPR004358">
    <property type="entry name" value="Sig_transdc_His_kin-like_C"/>
</dbReference>
<dbReference type="Gene3D" id="6.10.340.10">
    <property type="match status" value="1"/>
</dbReference>
<dbReference type="InterPro" id="IPR036097">
    <property type="entry name" value="HisK_dim/P_sf"/>
</dbReference>
<keyword evidence="6" id="KW-0808">Transferase</keyword>
<dbReference type="InterPro" id="IPR003660">
    <property type="entry name" value="HAMP_dom"/>
</dbReference>
<gene>
    <name evidence="13" type="ORF">M6D89_01100</name>
</gene>
<dbReference type="SUPFAM" id="SSF158472">
    <property type="entry name" value="HAMP domain-like"/>
    <property type="match status" value="1"/>
</dbReference>
<dbReference type="GO" id="GO:0000155">
    <property type="term" value="F:phosphorelay sensor kinase activity"/>
    <property type="evidence" value="ECO:0007669"/>
    <property type="project" value="InterPro"/>
</dbReference>
<keyword evidence="10" id="KW-1133">Transmembrane helix</keyword>